<gene>
    <name evidence="2" type="ORF">AVDCRST_MAG85-2212</name>
</gene>
<dbReference type="EMBL" id="CADCVT010000239">
    <property type="protein sequence ID" value="CAA9508743.1"/>
    <property type="molecule type" value="Genomic_DNA"/>
</dbReference>
<evidence type="ECO:0000256" key="1">
    <source>
        <dbReference type="SAM" id="Phobius"/>
    </source>
</evidence>
<keyword evidence="1" id="KW-1133">Transmembrane helix</keyword>
<organism evidence="2">
    <name type="scientific">uncultured Solirubrobacteraceae bacterium</name>
    <dbReference type="NCBI Taxonomy" id="1162706"/>
    <lineage>
        <taxon>Bacteria</taxon>
        <taxon>Bacillati</taxon>
        <taxon>Actinomycetota</taxon>
        <taxon>Thermoleophilia</taxon>
        <taxon>Solirubrobacterales</taxon>
        <taxon>Solirubrobacteraceae</taxon>
        <taxon>environmental samples</taxon>
    </lineage>
</organism>
<evidence type="ECO:0000313" key="2">
    <source>
        <dbReference type="EMBL" id="CAA9508743.1"/>
    </source>
</evidence>
<protein>
    <submittedName>
        <fullName evidence="2">Uncharacterized protein</fullName>
    </submittedName>
</protein>
<keyword evidence="1" id="KW-0812">Transmembrane</keyword>
<proteinExistence type="predicted"/>
<accession>A0A6J4SYT2</accession>
<sequence length="81" mass="7829">MESLLLGLSLGLGAGLAPGPLLALVVGATLERGFAAGARIAAAPLVSDAPIVALCVLVLGGLPDEALAALSLAGAVFVLWL</sequence>
<feature type="transmembrane region" description="Helical" evidence="1">
    <location>
        <begin position="51"/>
        <end position="80"/>
    </location>
</feature>
<name>A0A6J4SYT2_9ACTN</name>
<reference evidence="2" key="1">
    <citation type="submission" date="2020-02" db="EMBL/GenBank/DDBJ databases">
        <authorList>
            <person name="Meier V. D."/>
        </authorList>
    </citation>
    <scope>NUCLEOTIDE SEQUENCE</scope>
    <source>
        <strain evidence="2">AVDCRST_MAG85</strain>
    </source>
</reference>
<feature type="non-terminal residue" evidence="2">
    <location>
        <position position="81"/>
    </location>
</feature>
<keyword evidence="1" id="KW-0472">Membrane</keyword>
<dbReference type="AlphaFoldDB" id="A0A6J4SYT2"/>